<comment type="caution">
    <text evidence="2">The sequence shown here is derived from an EMBL/GenBank/DDBJ whole genome shotgun (WGS) entry which is preliminary data.</text>
</comment>
<gene>
    <name evidence="2" type="ORF">SK069_09455</name>
</gene>
<accession>A0ABU4VLR6</accession>
<evidence type="ECO:0000259" key="1">
    <source>
        <dbReference type="Pfam" id="PF02470"/>
    </source>
</evidence>
<dbReference type="PANTHER" id="PTHR33371:SF4">
    <property type="entry name" value="INTERMEMBRANE PHOSPHOLIPID TRANSPORT SYSTEM BINDING PROTEIN MLAD"/>
    <property type="match status" value="1"/>
</dbReference>
<dbReference type="Pfam" id="PF02470">
    <property type="entry name" value="MlaD"/>
    <property type="match status" value="1"/>
</dbReference>
<feature type="domain" description="Mce/MlaD" evidence="1">
    <location>
        <begin position="42"/>
        <end position="118"/>
    </location>
</feature>
<dbReference type="Proteomes" id="UP001277761">
    <property type="component" value="Unassembled WGS sequence"/>
</dbReference>
<dbReference type="RefSeq" id="WP_319953970.1">
    <property type="nucleotide sequence ID" value="NZ_JAXAVX010000003.1"/>
</dbReference>
<dbReference type="EMBL" id="JAXAVX010000003">
    <property type="protein sequence ID" value="MDX8151818.1"/>
    <property type="molecule type" value="Genomic_DNA"/>
</dbReference>
<reference evidence="2 3" key="1">
    <citation type="submission" date="2023-11" db="EMBL/GenBank/DDBJ databases">
        <authorList>
            <person name="Xu M."/>
            <person name="Jiang T."/>
        </authorList>
    </citation>
    <scope>NUCLEOTIDE SEQUENCE [LARGE SCALE GENOMIC DNA]</scope>
    <source>
        <strain evidence="2 3">SD</strain>
    </source>
</reference>
<sequence length="474" mass="50274">METQTPTLRRLLLPIGFALLCAVLAIGVWRSFGGSVPLQPREYRISATFPQASNLFAEADVRSAGVDIGRVTRVRRVGGHAEVEMAIDAQRAPLRRGARAILRTKTLLGETFVEIAPGAPRAPLIRDGGRLPSGSVRAAQRLDDVLETFAPATRRDLRRLFAGSAAALAGRETSLSGASAALGPAAEGVGAVLGRLAGQRDQLARLVAGSGDVLAAVGERQGDLRAAVTAADRVFATTRSRDRALGATIDALPPFLRRLEATGDDLAALSPELSRAARGLRAAAPALPAALRTIVRDAPAFERLFVELAPVLRTGRRSLPALDAIADAARERLPVVDVAVRQLAPVLRLLEANRDSVHGVLANVGQIQNGTMVADGGRVIHYGNGLPTIWNEIVGGWIKRLPTNRLNPYPKPGSLRDVAKGGLKAYDCRNTGNVLYLPAIGPGAPPCVEQGPWTFDGTSAYFPRLEEDPPTIDR</sequence>
<proteinExistence type="predicted"/>
<keyword evidence="3" id="KW-1185">Reference proteome</keyword>
<evidence type="ECO:0000313" key="2">
    <source>
        <dbReference type="EMBL" id="MDX8151818.1"/>
    </source>
</evidence>
<evidence type="ECO:0000313" key="3">
    <source>
        <dbReference type="Proteomes" id="UP001277761"/>
    </source>
</evidence>
<dbReference type="InterPro" id="IPR052336">
    <property type="entry name" value="MlaD_Phospholipid_Transporter"/>
</dbReference>
<name>A0ABU4VLR6_9ACTN</name>
<organism evidence="2 3">
    <name type="scientific">Patulibacter brassicae</name>
    <dbReference type="NCBI Taxonomy" id="1705717"/>
    <lineage>
        <taxon>Bacteria</taxon>
        <taxon>Bacillati</taxon>
        <taxon>Actinomycetota</taxon>
        <taxon>Thermoleophilia</taxon>
        <taxon>Solirubrobacterales</taxon>
        <taxon>Patulibacteraceae</taxon>
        <taxon>Patulibacter</taxon>
    </lineage>
</organism>
<dbReference type="PANTHER" id="PTHR33371">
    <property type="entry name" value="INTERMEMBRANE PHOSPHOLIPID TRANSPORT SYSTEM BINDING PROTEIN MLAD-RELATED"/>
    <property type="match status" value="1"/>
</dbReference>
<protein>
    <submittedName>
        <fullName evidence="2">MlaD family protein</fullName>
    </submittedName>
</protein>
<dbReference type="InterPro" id="IPR003399">
    <property type="entry name" value="Mce/MlaD"/>
</dbReference>